<dbReference type="GO" id="GO:0005680">
    <property type="term" value="C:anaphase-promoting complex"/>
    <property type="evidence" value="ECO:0007669"/>
    <property type="project" value="InterPro"/>
</dbReference>
<proteinExistence type="predicted"/>
<evidence type="ECO:0000256" key="3">
    <source>
        <dbReference type="ARBA" id="ARBA00022776"/>
    </source>
</evidence>
<dbReference type="Pfam" id="PF12894">
    <property type="entry name" value="ANAPC4_WD40"/>
    <property type="match status" value="1"/>
</dbReference>
<dbReference type="GO" id="GO:0070979">
    <property type="term" value="P:protein K11-linked ubiquitination"/>
    <property type="evidence" value="ECO:0007669"/>
    <property type="project" value="TreeGrafter"/>
</dbReference>
<keyword evidence="9" id="KW-1185">Reference proteome</keyword>
<dbReference type="AlphaFoldDB" id="A0A4P9ZJ46"/>
<dbReference type="GO" id="GO:0031145">
    <property type="term" value="P:anaphase-promoting complex-dependent catabolic process"/>
    <property type="evidence" value="ECO:0007669"/>
    <property type="project" value="InterPro"/>
</dbReference>
<keyword evidence="4" id="KW-0833">Ubl conjugation pathway</keyword>
<dbReference type="InterPro" id="IPR024977">
    <property type="entry name" value="Apc4-like_WD40_dom"/>
</dbReference>
<evidence type="ECO:0000313" key="8">
    <source>
        <dbReference type="EMBL" id="RKP33083.1"/>
    </source>
</evidence>
<dbReference type="Pfam" id="PF12896">
    <property type="entry name" value="ANAPC4"/>
    <property type="match status" value="1"/>
</dbReference>
<evidence type="ECO:0000256" key="5">
    <source>
        <dbReference type="ARBA" id="ARBA00023306"/>
    </source>
</evidence>
<dbReference type="OrthoDB" id="2110451at2759"/>
<dbReference type="SUPFAM" id="SSF50978">
    <property type="entry name" value="WD40 repeat-like"/>
    <property type="match status" value="1"/>
</dbReference>
<dbReference type="Proteomes" id="UP000268321">
    <property type="component" value="Unassembled WGS sequence"/>
</dbReference>
<organism evidence="8 9">
    <name type="scientific">Metschnikowia bicuspidata</name>
    <dbReference type="NCBI Taxonomy" id="27322"/>
    <lineage>
        <taxon>Eukaryota</taxon>
        <taxon>Fungi</taxon>
        <taxon>Dikarya</taxon>
        <taxon>Ascomycota</taxon>
        <taxon>Saccharomycotina</taxon>
        <taxon>Pichiomycetes</taxon>
        <taxon>Metschnikowiaceae</taxon>
        <taxon>Metschnikowia</taxon>
    </lineage>
</organism>
<evidence type="ECO:0000256" key="1">
    <source>
        <dbReference type="ARBA" id="ARBA00016067"/>
    </source>
</evidence>
<dbReference type="InterPro" id="IPR036322">
    <property type="entry name" value="WD40_repeat_dom_sf"/>
</dbReference>
<evidence type="ECO:0000256" key="2">
    <source>
        <dbReference type="ARBA" id="ARBA00022618"/>
    </source>
</evidence>
<dbReference type="InterPro" id="IPR015943">
    <property type="entry name" value="WD40/YVTN_repeat-like_dom_sf"/>
</dbReference>
<sequence>MTCEFKQLANNKVVGLPDGNVFSWCLQMDLLAISMNKTSIWVFRVDGERVYSINNKAHIVHFLWSPEGKYFVCTGTDRAVKVYDSNTGAHLLSYATHPELPISLVSWHSLRSDCAAAGPMGTLSLNFSSINTLKALPKLAFECELETQGTKKTDAVKDEQSGVGGGINGAGKCYIRENAQVLDFLVCINDNRSMSVVFSNSFVVPNILLPGTYTYVKHVMGRDIFRQTFVVRDDAWDVFLLACTVSVNAGHHRLNFLRVVELVVQMVSTRAHARSMLGDIARKAGEFIALYERHLSNYKTALDAEATDIDALRERIALELSNTLLTGLIPEFMQDFWLNQFGLRGLTRLSSVGNNAYDYAREVLYAQVILAAEKLIIILSDLESIAKTELYFQRNAFGISAEATGSAMAQLAEFVKDVYDFIWSINEEQELFNKFLNWCEVEVLEKLSKSESSPEEFFKTHQTLDFSVSHIIDYFNSSMLRPVFLHKLDLGVASDLFVPGDQSRLGDRLEQAATHLATLQDGLKKFIAGAFVWEEPRKLDVPRSCADIDIADISGSMLITAVEHNQVICVSDGETGPRKVVVEFPGRVVSSGILGEDQILVLHEVSGDTTALDAVALDWTASEVRYSDAIKLRSMQFAAGSFVGRPAYMSVTQAPNTHTVGIVVDATKKMYTVLEV</sequence>
<name>A0A4P9ZJ46_9ASCO</name>
<gene>
    <name evidence="8" type="ORF">METBISCDRAFT_20952</name>
</gene>
<keyword evidence="2" id="KW-0132">Cell division</keyword>
<keyword evidence="5" id="KW-0131">Cell cycle</keyword>
<protein>
    <recommendedName>
        <fullName evidence="1">Anaphase-promoting complex subunit 4</fullName>
    </recommendedName>
</protein>
<dbReference type="InterPro" id="IPR024789">
    <property type="entry name" value="APC4"/>
</dbReference>
<dbReference type="Gene3D" id="2.130.10.10">
    <property type="entry name" value="YVTN repeat-like/Quinoprotein amine dehydrogenase"/>
    <property type="match status" value="1"/>
</dbReference>
<evidence type="ECO:0000259" key="7">
    <source>
        <dbReference type="Pfam" id="PF12896"/>
    </source>
</evidence>
<dbReference type="PANTHER" id="PTHR13260:SF0">
    <property type="entry name" value="ANAPHASE-PROMOTING COMPLEX SUBUNIT 4"/>
    <property type="match status" value="1"/>
</dbReference>
<dbReference type="InterPro" id="IPR024790">
    <property type="entry name" value="APC4_long_dom"/>
</dbReference>
<evidence type="ECO:0000313" key="9">
    <source>
        <dbReference type="Proteomes" id="UP000268321"/>
    </source>
</evidence>
<dbReference type="GO" id="GO:0051301">
    <property type="term" value="P:cell division"/>
    <property type="evidence" value="ECO:0007669"/>
    <property type="project" value="UniProtKB-KW"/>
</dbReference>
<dbReference type="GO" id="GO:0034399">
    <property type="term" value="C:nuclear periphery"/>
    <property type="evidence" value="ECO:0007669"/>
    <property type="project" value="TreeGrafter"/>
</dbReference>
<accession>A0A4P9ZJ46</accession>
<evidence type="ECO:0000259" key="6">
    <source>
        <dbReference type="Pfam" id="PF12894"/>
    </source>
</evidence>
<evidence type="ECO:0000256" key="4">
    <source>
        <dbReference type="ARBA" id="ARBA00022786"/>
    </source>
</evidence>
<feature type="domain" description="Anaphase-promoting complex subunit 4 long" evidence="7">
    <location>
        <begin position="257"/>
        <end position="446"/>
    </location>
</feature>
<dbReference type="PANTHER" id="PTHR13260">
    <property type="entry name" value="ANAPHASE PROMOTING COMPLEX SUBUNIT 4 APC4"/>
    <property type="match status" value="1"/>
</dbReference>
<dbReference type="EMBL" id="ML004428">
    <property type="protein sequence ID" value="RKP33083.1"/>
    <property type="molecule type" value="Genomic_DNA"/>
</dbReference>
<keyword evidence="3" id="KW-0498">Mitosis</keyword>
<feature type="domain" description="Anaphase-promoting complex subunit 4-like WD40" evidence="6">
    <location>
        <begin position="23"/>
        <end position="108"/>
    </location>
</feature>
<reference evidence="9" key="1">
    <citation type="journal article" date="2018" name="Nat. Microbiol.">
        <title>Leveraging single-cell genomics to expand the fungal tree of life.</title>
        <authorList>
            <person name="Ahrendt S.R."/>
            <person name="Quandt C.A."/>
            <person name="Ciobanu D."/>
            <person name="Clum A."/>
            <person name="Salamov A."/>
            <person name="Andreopoulos B."/>
            <person name="Cheng J.F."/>
            <person name="Woyke T."/>
            <person name="Pelin A."/>
            <person name="Henrissat B."/>
            <person name="Reynolds N.K."/>
            <person name="Benny G.L."/>
            <person name="Smith M.E."/>
            <person name="James T.Y."/>
            <person name="Grigoriev I.V."/>
        </authorList>
    </citation>
    <scope>NUCLEOTIDE SEQUENCE [LARGE SCALE GENOMIC DNA]</scope>
    <source>
        <strain evidence="9">Baker2002</strain>
    </source>
</reference>